<keyword evidence="11" id="KW-0479">Metal-binding</keyword>
<comment type="similarity">
    <text evidence="3 21">Belongs to the bacterial diacylglycerol kinase family.</text>
</comment>
<evidence type="ECO:0000256" key="2">
    <source>
        <dbReference type="ARBA" id="ARBA00004429"/>
    </source>
</evidence>
<evidence type="ECO:0000256" key="14">
    <source>
        <dbReference type="ARBA" id="ARBA00022840"/>
    </source>
</evidence>
<feature type="transmembrane region" description="Helical" evidence="21">
    <location>
        <begin position="53"/>
        <end position="72"/>
    </location>
</feature>
<evidence type="ECO:0000256" key="15">
    <source>
        <dbReference type="ARBA" id="ARBA00022842"/>
    </source>
</evidence>
<evidence type="ECO:0000256" key="16">
    <source>
        <dbReference type="ARBA" id="ARBA00022989"/>
    </source>
</evidence>
<dbReference type="InterPro" id="IPR036945">
    <property type="entry name" value="DAGK_sf"/>
</dbReference>
<dbReference type="GO" id="GO:0016301">
    <property type="term" value="F:kinase activity"/>
    <property type="evidence" value="ECO:0007669"/>
    <property type="project" value="UniProtKB-KW"/>
</dbReference>
<dbReference type="PANTHER" id="PTHR34299">
    <property type="entry name" value="DIACYLGLYCEROL KINASE"/>
    <property type="match status" value="1"/>
</dbReference>
<feature type="transmembrane region" description="Helical" evidence="21">
    <location>
        <begin position="31"/>
        <end position="47"/>
    </location>
</feature>
<comment type="subcellular location">
    <subcellularLocation>
        <location evidence="2 21">Cell inner membrane</location>
        <topology evidence="2 21">Multi-pass membrane protein</topology>
    </subcellularLocation>
</comment>
<keyword evidence="23" id="KW-1185">Reference proteome</keyword>
<keyword evidence="20 21" id="KW-1208">Phospholipid metabolism</keyword>
<keyword evidence="19" id="KW-0594">Phospholipid biosynthesis</keyword>
<gene>
    <name evidence="22" type="ORF">HCZ30_05840</name>
</gene>
<keyword evidence="13 21" id="KW-0418">Kinase</keyword>
<evidence type="ECO:0000256" key="18">
    <source>
        <dbReference type="ARBA" id="ARBA00023136"/>
    </source>
</evidence>
<evidence type="ECO:0000256" key="19">
    <source>
        <dbReference type="ARBA" id="ARBA00023209"/>
    </source>
</evidence>
<evidence type="ECO:0000256" key="11">
    <source>
        <dbReference type="ARBA" id="ARBA00022723"/>
    </source>
</evidence>
<dbReference type="Proteomes" id="UP000709466">
    <property type="component" value="Unassembled WGS sequence"/>
</dbReference>
<comment type="catalytic activity">
    <reaction evidence="21">
        <text>a 1,2-diacyl-sn-glycerol + ATP = a 1,2-diacyl-sn-glycero-3-phosphate + ADP + H(+)</text>
        <dbReference type="Rhea" id="RHEA:10272"/>
        <dbReference type="ChEBI" id="CHEBI:15378"/>
        <dbReference type="ChEBI" id="CHEBI:17815"/>
        <dbReference type="ChEBI" id="CHEBI:30616"/>
        <dbReference type="ChEBI" id="CHEBI:58608"/>
        <dbReference type="ChEBI" id="CHEBI:456216"/>
        <dbReference type="EC" id="2.7.1.107"/>
    </reaction>
</comment>
<dbReference type="PROSITE" id="PS01069">
    <property type="entry name" value="DAGK_PROKAR"/>
    <property type="match status" value="1"/>
</dbReference>
<dbReference type="RefSeq" id="WP_167637349.1">
    <property type="nucleotide sequence ID" value="NZ_JAATOP010000003.1"/>
</dbReference>
<dbReference type="EMBL" id="JAATOP010000003">
    <property type="protein sequence ID" value="NIY71956.1"/>
    <property type="molecule type" value="Genomic_DNA"/>
</dbReference>
<dbReference type="EC" id="2.7.1.107" evidence="4 21"/>
<evidence type="ECO:0000313" key="22">
    <source>
        <dbReference type="EMBL" id="NIY71956.1"/>
    </source>
</evidence>
<dbReference type="Pfam" id="PF01219">
    <property type="entry name" value="DAGK_prokar"/>
    <property type="match status" value="1"/>
</dbReference>
<comment type="cofactor">
    <cofactor evidence="1">
        <name>Mg(2+)</name>
        <dbReference type="ChEBI" id="CHEBI:18420"/>
    </cofactor>
</comment>
<dbReference type="InterPro" id="IPR000829">
    <property type="entry name" value="DAGK"/>
</dbReference>
<keyword evidence="15" id="KW-0460">Magnesium</keyword>
<protein>
    <recommendedName>
        <fullName evidence="5 21">Diacylglycerol kinase</fullName>
        <ecNumber evidence="4 21">2.7.1.107</ecNumber>
    </recommendedName>
</protein>
<sequence>MNEWQKIKQRAAWSWQGWAHVWRTEASLQQWIWANVVSIAFALYLPLTGGERAVVLMGGIFVLAVECLNTAIERVVDDISTDHRDRAGQAKDAGSAAVAIFAIGVALAWCAIIWRLLTA</sequence>
<reference evidence="22 23" key="1">
    <citation type="submission" date="2020-03" db="EMBL/GenBank/DDBJ databases">
        <title>Bacterial isolates of synthetic phycosphere.</title>
        <authorList>
            <person name="Fu H."/>
            <person name="Moran M.A."/>
        </authorList>
    </citation>
    <scope>NUCLEOTIDE SEQUENCE [LARGE SCALE GENOMIC DNA]</scope>
    <source>
        <strain evidence="22 23">HF1</strain>
    </source>
</reference>
<accession>A0ABX0VXF6</accession>
<proteinExistence type="inferred from homology"/>
<keyword evidence="8 21" id="KW-0997">Cell inner membrane</keyword>
<evidence type="ECO:0000256" key="8">
    <source>
        <dbReference type="ARBA" id="ARBA00022519"/>
    </source>
</evidence>
<evidence type="ECO:0000256" key="3">
    <source>
        <dbReference type="ARBA" id="ARBA00005967"/>
    </source>
</evidence>
<keyword evidence="14 21" id="KW-0067">ATP-binding</keyword>
<dbReference type="CDD" id="cd14264">
    <property type="entry name" value="DAGK_IM"/>
    <property type="match status" value="1"/>
</dbReference>
<evidence type="ECO:0000256" key="7">
    <source>
        <dbReference type="ARBA" id="ARBA00022516"/>
    </source>
</evidence>
<keyword evidence="16 21" id="KW-1133">Transmembrane helix</keyword>
<evidence type="ECO:0000256" key="5">
    <source>
        <dbReference type="ARBA" id="ARBA00017575"/>
    </source>
</evidence>
<evidence type="ECO:0000256" key="21">
    <source>
        <dbReference type="RuleBase" id="RU363065"/>
    </source>
</evidence>
<keyword evidence="7" id="KW-0444">Lipid biosynthesis</keyword>
<keyword evidence="17 21" id="KW-0443">Lipid metabolism</keyword>
<name>A0ABX0VXF6_9RHOB</name>
<evidence type="ECO:0000256" key="1">
    <source>
        <dbReference type="ARBA" id="ARBA00001946"/>
    </source>
</evidence>
<comment type="caution">
    <text evidence="22">The sequence shown here is derived from an EMBL/GenBank/DDBJ whole genome shotgun (WGS) entry which is preliminary data.</text>
</comment>
<keyword evidence="6" id="KW-1003">Cell membrane</keyword>
<keyword evidence="10 21" id="KW-0812">Transmembrane</keyword>
<evidence type="ECO:0000256" key="12">
    <source>
        <dbReference type="ARBA" id="ARBA00022741"/>
    </source>
</evidence>
<evidence type="ECO:0000256" key="4">
    <source>
        <dbReference type="ARBA" id="ARBA00012133"/>
    </source>
</evidence>
<evidence type="ECO:0000256" key="10">
    <source>
        <dbReference type="ARBA" id="ARBA00022692"/>
    </source>
</evidence>
<evidence type="ECO:0000256" key="6">
    <source>
        <dbReference type="ARBA" id="ARBA00022475"/>
    </source>
</evidence>
<dbReference type="PANTHER" id="PTHR34299:SF1">
    <property type="entry name" value="DIACYLGLYCEROL KINASE"/>
    <property type="match status" value="1"/>
</dbReference>
<keyword evidence="18 21" id="KW-0472">Membrane</keyword>
<evidence type="ECO:0000256" key="9">
    <source>
        <dbReference type="ARBA" id="ARBA00022679"/>
    </source>
</evidence>
<evidence type="ECO:0000256" key="13">
    <source>
        <dbReference type="ARBA" id="ARBA00022777"/>
    </source>
</evidence>
<evidence type="ECO:0000256" key="20">
    <source>
        <dbReference type="ARBA" id="ARBA00023264"/>
    </source>
</evidence>
<evidence type="ECO:0000313" key="23">
    <source>
        <dbReference type="Proteomes" id="UP000709466"/>
    </source>
</evidence>
<comment type="function">
    <text evidence="21">Catalyzes the ATP-dependent phosphorylation of sn-l,2-diacylglycerol (DAG) to phosphatidic acid. Involved in the recycling of diacylglycerol produced as a by-product during membrane-derived oligosaccharide (MDO) biosynthesis.</text>
</comment>
<feature type="transmembrane region" description="Helical" evidence="21">
    <location>
        <begin position="93"/>
        <end position="117"/>
    </location>
</feature>
<dbReference type="Gene3D" id="1.10.287.3610">
    <property type="match status" value="1"/>
</dbReference>
<evidence type="ECO:0000256" key="17">
    <source>
        <dbReference type="ARBA" id="ARBA00023098"/>
    </source>
</evidence>
<organism evidence="22 23">
    <name type="scientific">Marivivens donghaensis</name>
    <dbReference type="NCBI Taxonomy" id="1699413"/>
    <lineage>
        <taxon>Bacteria</taxon>
        <taxon>Pseudomonadati</taxon>
        <taxon>Pseudomonadota</taxon>
        <taxon>Alphaproteobacteria</taxon>
        <taxon>Rhodobacterales</taxon>
        <taxon>Paracoccaceae</taxon>
        <taxon>Marivivens group</taxon>
        <taxon>Marivivens</taxon>
    </lineage>
</organism>
<keyword evidence="9 21" id="KW-0808">Transferase</keyword>
<keyword evidence="12 21" id="KW-0547">Nucleotide-binding</keyword>
<dbReference type="InterPro" id="IPR033718">
    <property type="entry name" value="DAGK_prok"/>
</dbReference>